<feature type="non-terminal residue" evidence="2">
    <location>
        <position position="152"/>
    </location>
</feature>
<evidence type="ECO:0000313" key="2">
    <source>
        <dbReference type="EMBL" id="KMQ89064.1"/>
    </source>
</evidence>
<dbReference type="STRING" id="67767.A0A0J7KFP3"/>
<organism evidence="2 3">
    <name type="scientific">Lasius niger</name>
    <name type="common">Black garden ant</name>
    <dbReference type="NCBI Taxonomy" id="67767"/>
    <lineage>
        <taxon>Eukaryota</taxon>
        <taxon>Metazoa</taxon>
        <taxon>Ecdysozoa</taxon>
        <taxon>Arthropoda</taxon>
        <taxon>Hexapoda</taxon>
        <taxon>Insecta</taxon>
        <taxon>Pterygota</taxon>
        <taxon>Neoptera</taxon>
        <taxon>Endopterygota</taxon>
        <taxon>Hymenoptera</taxon>
        <taxon>Apocrita</taxon>
        <taxon>Aculeata</taxon>
        <taxon>Formicoidea</taxon>
        <taxon>Formicidae</taxon>
        <taxon>Formicinae</taxon>
        <taxon>Lasius</taxon>
        <taxon>Lasius</taxon>
    </lineage>
</organism>
<dbReference type="EMBL" id="LBMM01008196">
    <property type="protein sequence ID" value="KMQ89064.1"/>
    <property type="molecule type" value="Genomic_DNA"/>
</dbReference>
<sequence length="152" mass="17024">PQFEFRENRESPRGSVKESEPQEHVPLSTPAARIAVESNTETPSGWSSRSGFLNKPENPIVHDTNSVLDKVALFHKHRHARGRDATTGSLHRTLSVHTTAIEQTYMAEECDENDYHLDLDSYKPVQPIKIDHGVALFPVAAPHTGMDLHLLQ</sequence>
<dbReference type="AlphaFoldDB" id="A0A0J7KFP3"/>
<accession>A0A0J7KFP3</accession>
<evidence type="ECO:0000313" key="3">
    <source>
        <dbReference type="Proteomes" id="UP000036403"/>
    </source>
</evidence>
<protein>
    <submittedName>
        <fullName evidence="2">1-phosphatidylinositol--bisphosphate phosphodiesterase epsilon-1-like protein</fullName>
    </submittedName>
</protein>
<feature type="region of interest" description="Disordered" evidence="1">
    <location>
        <begin position="1"/>
        <end position="29"/>
    </location>
</feature>
<proteinExistence type="predicted"/>
<keyword evidence="3" id="KW-1185">Reference proteome</keyword>
<reference evidence="2 3" key="1">
    <citation type="submission" date="2015-04" db="EMBL/GenBank/DDBJ databases">
        <title>Lasius niger genome sequencing.</title>
        <authorList>
            <person name="Konorov E.A."/>
            <person name="Nikitin M.A."/>
            <person name="Kirill M.V."/>
            <person name="Chang P."/>
        </authorList>
    </citation>
    <scope>NUCLEOTIDE SEQUENCE [LARGE SCALE GENOMIC DNA]</scope>
    <source>
        <tissue evidence="2">Whole</tissue>
    </source>
</reference>
<name>A0A0J7KFP3_LASNI</name>
<dbReference type="OrthoDB" id="269822at2759"/>
<feature type="compositionally biased region" description="Basic and acidic residues" evidence="1">
    <location>
        <begin position="1"/>
        <end position="23"/>
    </location>
</feature>
<dbReference type="PaxDb" id="67767-A0A0J7KFP3"/>
<evidence type="ECO:0000256" key="1">
    <source>
        <dbReference type="SAM" id="MobiDB-lite"/>
    </source>
</evidence>
<feature type="non-terminal residue" evidence="2">
    <location>
        <position position="1"/>
    </location>
</feature>
<comment type="caution">
    <text evidence="2">The sequence shown here is derived from an EMBL/GenBank/DDBJ whole genome shotgun (WGS) entry which is preliminary data.</text>
</comment>
<gene>
    <name evidence="2" type="ORF">RF55_11343</name>
</gene>
<dbReference type="Proteomes" id="UP000036403">
    <property type="component" value="Unassembled WGS sequence"/>
</dbReference>